<dbReference type="PANTHER" id="PTHR11662">
    <property type="entry name" value="SOLUTE CARRIER FAMILY 17"/>
    <property type="match status" value="1"/>
</dbReference>
<feature type="transmembrane region" description="Helical" evidence="5">
    <location>
        <begin position="288"/>
        <end position="312"/>
    </location>
</feature>
<dbReference type="Pfam" id="PF07690">
    <property type="entry name" value="MFS_1"/>
    <property type="match status" value="1"/>
</dbReference>
<protein>
    <submittedName>
        <fullName evidence="7">MFS transporter, ACS family, D-galactonate transporter</fullName>
    </submittedName>
</protein>
<feature type="transmembrane region" description="Helical" evidence="5">
    <location>
        <begin position="410"/>
        <end position="431"/>
    </location>
</feature>
<evidence type="ECO:0000256" key="4">
    <source>
        <dbReference type="ARBA" id="ARBA00023136"/>
    </source>
</evidence>
<evidence type="ECO:0000256" key="2">
    <source>
        <dbReference type="ARBA" id="ARBA00022692"/>
    </source>
</evidence>
<sequence length="440" mass="47990">MKVVEEQPLSVPDQASYAATAKPSKVRYVVLSMLLVATILNYVDRSALGIVAPSLSKDLALDRMQMGELFAAFGLAYSFALLPGGLLTDIVGSRLAYALSLVGWSCATLTQGLANSYHMLLGSRFAMGALEAPAFPSNARAVTLWFPTRERGFATSVYVMGQYIGTPLFTGLLLWISSAYGWRSVFFATGAFGIFFSLVWFRAYRDPSRHRSVNAAELQYINEGQGRPSQKAREKFNWRIAFKLLGYRQVLAICLGKFCNNTLLVFFTTWFMTYLVEARHMSMIKVGIFQALPFMGATLGILVAGSLSDFFIRRGVSISAARKAPLIIGTLLGATIVFVNFVESNELVIAILTIAFFAQGVGSMSWAAVSEIAPPQYVGLTSSITSLAANIAGVTTPLMIGYITHHTGHFYWALNLMGAICLLGTLSYSLLLGKLSRIEL</sequence>
<dbReference type="InterPro" id="IPR011701">
    <property type="entry name" value="MFS"/>
</dbReference>
<dbReference type="InterPro" id="IPR050382">
    <property type="entry name" value="MFS_Na/Anion_cotransporter"/>
</dbReference>
<dbReference type="RefSeq" id="WP_091790529.1">
    <property type="nucleotide sequence ID" value="NZ_FNDI01000059.1"/>
</dbReference>
<feature type="transmembrane region" description="Helical" evidence="5">
    <location>
        <begin position="64"/>
        <end position="83"/>
    </location>
</feature>
<evidence type="ECO:0000256" key="3">
    <source>
        <dbReference type="ARBA" id="ARBA00022989"/>
    </source>
</evidence>
<feature type="transmembrane region" description="Helical" evidence="5">
    <location>
        <begin position="381"/>
        <end position="404"/>
    </location>
</feature>
<keyword evidence="3 5" id="KW-1133">Transmembrane helix</keyword>
<keyword evidence="2 5" id="KW-0812">Transmembrane</keyword>
<keyword evidence="8" id="KW-1185">Reference proteome</keyword>
<dbReference type="GO" id="GO:0022857">
    <property type="term" value="F:transmembrane transporter activity"/>
    <property type="evidence" value="ECO:0007669"/>
    <property type="project" value="InterPro"/>
</dbReference>
<feature type="transmembrane region" description="Helical" evidence="5">
    <location>
        <begin position="348"/>
        <end position="369"/>
    </location>
</feature>
<comment type="caution">
    <text evidence="7">The sequence shown here is derived from an EMBL/GenBank/DDBJ whole genome shotgun (WGS) entry which is preliminary data.</text>
</comment>
<accession>A0A7Z7BLM1</accession>
<dbReference type="PANTHER" id="PTHR11662:SF333">
    <property type="entry name" value="D-GALACTONATE TRANSPORTER"/>
    <property type="match status" value="1"/>
</dbReference>
<feature type="transmembrane region" description="Helical" evidence="5">
    <location>
        <begin position="95"/>
        <end position="114"/>
    </location>
</feature>
<dbReference type="EMBL" id="FNDI01000059">
    <property type="protein sequence ID" value="SDJ52923.1"/>
    <property type="molecule type" value="Genomic_DNA"/>
</dbReference>
<dbReference type="InterPro" id="IPR036259">
    <property type="entry name" value="MFS_trans_sf"/>
</dbReference>
<gene>
    <name evidence="7" type="ORF">SAMN04487926_15912</name>
</gene>
<dbReference type="Proteomes" id="UP000198900">
    <property type="component" value="Unassembled WGS sequence"/>
</dbReference>
<proteinExistence type="predicted"/>
<evidence type="ECO:0000259" key="6">
    <source>
        <dbReference type="PROSITE" id="PS50850"/>
    </source>
</evidence>
<feature type="domain" description="Major facilitator superfamily (MFS) profile" evidence="6">
    <location>
        <begin position="30"/>
        <end position="436"/>
    </location>
</feature>
<name>A0A7Z7BLM1_9BURK</name>
<dbReference type="InterPro" id="IPR020846">
    <property type="entry name" value="MFS_dom"/>
</dbReference>
<dbReference type="AlphaFoldDB" id="A0A7Z7BLM1"/>
<feature type="transmembrane region" description="Helical" evidence="5">
    <location>
        <begin position="324"/>
        <end position="342"/>
    </location>
</feature>
<comment type="subcellular location">
    <subcellularLocation>
        <location evidence="1">Membrane</location>
        <topology evidence="1">Multi-pass membrane protein</topology>
    </subcellularLocation>
</comment>
<dbReference type="CDD" id="cd17319">
    <property type="entry name" value="MFS_ExuT_GudP_like"/>
    <property type="match status" value="1"/>
</dbReference>
<feature type="transmembrane region" description="Helical" evidence="5">
    <location>
        <begin position="26"/>
        <end position="43"/>
    </location>
</feature>
<feature type="transmembrane region" description="Helical" evidence="5">
    <location>
        <begin position="182"/>
        <end position="201"/>
    </location>
</feature>
<dbReference type="GO" id="GO:0016020">
    <property type="term" value="C:membrane"/>
    <property type="evidence" value="ECO:0007669"/>
    <property type="project" value="UniProtKB-SubCell"/>
</dbReference>
<evidence type="ECO:0000313" key="8">
    <source>
        <dbReference type="Proteomes" id="UP000198900"/>
    </source>
</evidence>
<reference evidence="7" key="1">
    <citation type="submission" date="2016-10" db="EMBL/GenBank/DDBJ databases">
        <authorList>
            <person name="Varghese N."/>
            <person name="Submissions S."/>
        </authorList>
    </citation>
    <scope>NUCLEOTIDE SEQUENCE [LARGE SCALE GENOMIC DNA]</scope>
    <source>
        <strain evidence="7">YR281</strain>
    </source>
</reference>
<dbReference type="Gene3D" id="1.20.1250.20">
    <property type="entry name" value="MFS general substrate transporter like domains"/>
    <property type="match status" value="2"/>
</dbReference>
<evidence type="ECO:0000256" key="1">
    <source>
        <dbReference type="ARBA" id="ARBA00004141"/>
    </source>
</evidence>
<feature type="transmembrane region" description="Helical" evidence="5">
    <location>
        <begin position="157"/>
        <end position="176"/>
    </location>
</feature>
<evidence type="ECO:0000313" key="7">
    <source>
        <dbReference type="EMBL" id="SDJ52923.1"/>
    </source>
</evidence>
<organism evidence="7 8">
    <name type="scientific">Paraburkholderia steynii</name>
    <dbReference type="NCBI Taxonomy" id="1245441"/>
    <lineage>
        <taxon>Bacteria</taxon>
        <taxon>Pseudomonadati</taxon>
        <taxon>Pseudomonadota</taxon>
        <taxon>Betaproteobacteria</taxon>
        <taxon>Burkholderiales</taxon>
        <taxon>Burkholderiaceae</taxon>
        <taxon>Paraburkholderia</taxon>
    </lineage>
</organism>
<keyword evidence="4 5" id="KW-0472">Membrane</keyword>
<dbReference type="PROSITE" id="PS50850">
    <property type="entry name" value="MFS"/>
    <property type="match status" value="1"/>
</dbReference>
<evidence type="ECO:0000256" key="5">
    <source>
        <dbReference type="SAM" id="Phobius"/>
    </source>
</evidence>
<dbReference type="SUPFAM" id="SSF103473">
    <property type="entry name" value="MFS general substrate transporter"/>
    <property type="match status" value="1"/>
</dbReference>
<feature type="transmembrane region" description="Helical" evidence="5">
    <location>
        <begin position="250"/>
        <end position="276"/>
    </location>
</feature>